<dbReference type="EMBL" id="CAJHNH020001161">
    <property type="protein sequence ID" value="CAG5121788.1"/>
    <property type="molecule type" value="Genomic_DNA"/>
</dbReference>
<name>A0A8S3Z063_9EUPU</name>
<evidence type="ECO:0000313" key="2">
    <source>
        <dbReference type="Proteomes" id="UP000678393"/>
    </source>
</evidence>
<dbReference type="Proteomes" id="UP000678393">
    <property type="component" value="Unassembled WGS sequence"/>
</dbReference>
<evidence type="ECO:0000313" key="1">
    <source>
        <dbReference type="EMBL" id="CAG5121788.1"/>
    </source>
</evidence>
<feature type="non-terminal residue" evidence="1">
    <location>
        <position position="126"/>
    </location>
</feature>
<proteinExistence type="predicted"/>
<protein>
    <submittedName>
        <fullName evidence="1">Uncharacterized protein</fullName>
    </submittedName>
</protein>
<sequence>SSNTTTSGPFMKKLRRAQRLLKEARVKLNTERQSKLVTWTEVLRRYKDRLECLTKSLEKKDVLLSYTALNKALSENEIKDMCTAVSSARDRLLTQCKLNSALKDVVISKCDSVTPASSTQTASTQS</sequence>
<keyword evidence="2" id="KW-1185">Reference proteome</keyword>
<accession>A0A8S3Z063</accession>
<gene>
    <name evidence="1" type="ORF">CUNI_LOCUS7346</name>
</gene>
<dbReference type="OrthoDB" id="6162180at2759"/>
<comment type="caution">
    <text evidence="1">The sequence shown here is derived from an EMBL/GenBank/DDBJ whole genome shotgun (WGS) entry which is preliminary data.</text>
</comment>
<organism evidence="1 2">
    <name type="scientific">Candidula unifasciata</name>
    <dbReference type="NCBI Taxonomy" id="100452"/>
    <lineage>
        <taxon>Eukaryota</taxon>
        <taxon>Metazoa</taxon>
        <taxon>Spiralia</taxon>
        <taxon>Lophotrochozoa</taxon>
        <taxon>Mollusca</taxon>
        <taxon>Gastropoda</taxon>
        <taxon>Heterobranchia</taxon>
        <taxon>Euthyneura</taxon>
        <taxon>Panpulmonata</taxon>
        <taxon>Eupulmonata</taxon>
        <taxon>Stylommatophora</taxon>
        <taxon>Helicina</taxon>
        <taxon>Helicoidea</taxon>
        <taxon>Geomitridae</taxon>
        <taxon>Candidula</taxon>
    </lineage>
</organism>
<dbReference type="AlphaFoldDB" id="A0A8S3Z063"/>
<reference evidence="1" key="1">
    <citation type="submission" date="2021-04" db="EMBL/GenBank/DDBJ databases">
        <authorList>
            <consortium name="Molecular Ecology Group"/>
        </authorList>
    </citation>
    <scope>NUCLEOTIDE SEQUENCE</scope>
</reference>